<gene>
    <name evidence="9" type="primary">cobD</name>
    <name evidence="10" type="ORF">Y981_07305</name>
</gene>
<protein>
    <recommendedName>
        <fullName evidence="9">Cobalamin biosynthesis protein CobD</fullName>
    </recommendedName>
</protein>
<accession>A0A059XPY5</accession>
<keyword evidence="6 9" id="KW-0812">Transmembrane</keyword>
<dbReference type="PANTHER" id="PTHR34308:SF1">
    <property type="entry name" value="COBALAMIN BIOSYNTHESIS PROTEIN CBIB"/>
    <property type="match status" value="1"/>
</dbReference>
<dbReference type="NCBIfam" id="TIGR00380">
    <property type="entry name" value="cobal_cbiB"/>
    <property type="match status" value="1"/>
</dbReference>
<dbReference type="InterPro" id="IPR004485">
    <property type="entry name" value="Cobalamin_biosynth_CobD/CbiB"/>
</dbReference>
<dbReference type="HOGENOM" id="CLU_054212_0_0_0"/>
<keyword evidence="11" id="KW-1185">Reference proteome</keyword>
<comment type="pathway">
    <text evidence="2 9">Cofactor biosynthesis; adenosylcobalamin biosynthesis.</text>
</comment>
<dbReference type="GO" id="GO:0009236">
    <property type="term" value="P:cobalamin biosynthetic process"/>
    <property type="evidence" value="ECO:0007669"/>
    <property type="project" value="UniProtKB-UniRule"/>
</dbReference>
<keyword evidence="7 9" id="KW-1133">Transmembrane helix</keyword>
<evidence type="ECO:0000256" key="7">
    <source>
        <dbReference type="ARBA" id="ARBA00022989"/>
    </source>
</evidence>
<feature type="transmembrane region" description="Helical" evidence="9">
    <location>
        <begin position="60"/>
        <end position="81"/>
    </location>
</feature>
<dbReference type="PANTHER" id="PTHR34308">
    <property type="entry name" value="COBALAMIN BIOSYNTHESIS PROTEIN CBIB"/>
    <property type="match status" value="1"/>
</dbReference>
<feature type="transmembrane region" description="Helical" evidence="9">
    <location>
        <begin position="87"/>
        <end position="104"/>
    </location>
</feature>
<proteinExistence type="inferred from homology"/>
<dbReference type="HAMAP" id="MF_00024">
    <property type="entry name" value="CobD_CbiB"/>
    <property type="match status" value="1"/>
</dbReference>
<dbReference type="UniPathway" id="UPA00148"/>
<keyword evidence="5 9" id="KW-0169">Cobalamin biosynthesis</keyword>
<dbReference type="Pfam" id="PF03186">
    <property type="entry name" value="CobD_Cbib"/>
    <property type="match status" value="1"/>
</dbReference>
<feature type="transmembrane region" description="Helical" evidence="9">
    <location>
        <begin position="163"/>
        <end position="182"/>
    </location>
</feature>
<evidence type="ECO:0000256" key="6">
    <source>
        <dbReference type="ARBA" id="ARBA00022692"/>
    </source>
</evidence>
<evidence type="ECO:0000256" key="3">
    <source>
        <dbReference type="ARBA" id="ARBA00006263"/>
    </source>
</evidence>
<keyword evidence="4 9" id="KW-1003">Cell membrane</keyword>
<evidence type="ECO:0000256" key="5">
    <source>
        <dbReference type="ARBA" id="ARBA00022573"/>
    </source>
</evidence>
<evidence type="ECO:0000256" key="2">
    <source>
        <dbReference type="ARBA" id="ARBA00004953"/>
    </source>
</evidence>
<evidence type="ECO:0000256" key="1">
    <source>
        <dbReference type="ARBA" id="ARBA00004651"/>
    </source>
</evidence>
<dbReference type="OrthoDB" id="9811967at2"/>
<feature type="transmembrane region" description="Helical" evidence="9">
    <location>
        <begin position="212"/>
        <end position="233"/>
    </location>
</feature>
<reference evidence="11" key="1">
    <citation type="submission" date="2014-02" db="EMBL/GenBank/DDBJ databases">
        <title>Complete genome sequence and comparative genomic analysis of the nitrogen-fixing bacterium Leptospirillum ferriphilum YSK.</title>
        <authorList>
            <person name="Guo X."/>
            <person name="Yin H."/>
            <person name="Liang Y."/>
            <person name="Hu Q."/>
            <person name="Ma L."/>
            <person name="Xiao Y."/>
            <person name="Zhang X."/>
            <person name="Qiu G."/>
            <person name="Liu X."/>
        </authorList>
    </citation>
    <scope>NUCLEOTIDE SEQUENCE [LARGE SCALE GENOMIC DNA]</scope>
    <source>
        <strain evidence="11">YSK</strain>
    </source>
</reference>
<evidence type="ECO:0000313" key="10">
    <source>
        <dbReference type="EMBL" id="AIA30629.1"/>
    </source>
</evidence>
<comment type="similarity">
    <text evidence="3 9">Belongs to the CobD/CbiB family.</text>
</comment>
<dbReference type="GO" id="GO:0048472">
    <property type="term" value="F:threonine-phosphate decarboxylase activity"/>
    <property type="evidence" value="ECO:0007669"/>
    <property type="project" value="InterPro"/>
</dbReference>
<sequence length="338" mass="37207">MDPFSPPPFSILLFLSVAGDTLWGGHFYRFHPVVAMGMTGRILERLFLRQDASGLVQRWKGVLLVLGVVLPFSCATALLLVMLDRAGLGWMAGALTVFWGYQLLAGRSLETHVSNVLEYLEKDDLAGARQSLSRIVSRDTDRLECSGVIRGAIESLSENTNDALVAPLFYFALGGIPLLMAYKAVSTLDSQVGYKTPPYRDLGWASARLDDLLAFLPARLSLLLLLLLFGYSASKKRRTTFKTLFREALSNRLNHPSPNSGHSMSAFAVLLGIRLGGGASYGNRWSEKPWIGFGRESLTIEDLSGALSIFRKFRWSIFIMAGCATAFLSCWRVWGGAV</sequence>
<reference evidence="10 11" key="2">
    <citation type="journal article" date="2015" name="Biomed. Res. Int.">
        <title>Effects of Arsenite Resistance on the Growth and Functional Gene Expression of Leptospirillum ferriphilum and Acidithiobacillus thiooxidans in Pure Culture and Coculture.</title>
        <authorList>
            <person name="Jiang H."/>
            <person name="Liang Y."/>
            <person name="Yin H."/>
            <person name="Xiao Y."/>
            <person name="Guo X."/>
            <person name="Xu Y."/>
            <person name="Hu Q."/>
            <person name="Liu H."/>
            <person name="Liu X."/>
        </authorList>
    </citation>
    <scope>NUCLEOTIDE SEQUENCE [LARGE SCALE GENOMIC DNA]</scope>
    <source>
        <strain evidence="10 11">YSK</strain>
    </source>
</reference>
<dbReference type="EMBL" id="CP007243">
    <property type="protein sequence ID" value="AIA30629.1"/>
    <property type="molecule type" value="Genomic_DNA"/>
</dbReference>
<feature type="transmembrane region" description="Helical" evidence="9">
    <location>
        <begin position="315"/>
        <end position="334"/>
    </location>
</feature>
<comment type="subcellular location">
    <subcellularLocation>
        <location evidence="1 9">Cell membrane</location>
        <topology evidence="1 9">Multi-pass membrane protein</topology>
    </subcellularLocation>
</comment>
<dbReference type="KEGG" id="lfp:Y981_07305"/>
<keyword evidence="8 9" id="KW-0472">Membrane</keyword>
<dbReference type="Proteomes" id="UP000027059">
    <property type="component" value="Chromosome"/>
</dbReference>
<evidence type="ECO:0000313" key="11">
    <source>
        <dbReference type="Proteomes" id="UP000027059"/>
    </source>
</evidence>
<organism evidence="10 11">
    <name type="scientific">Leptospirillum ferriphilum YSK</name>
    <dbReference type="NCBI Taxonomy" id="1441628"/>
    <lineage>
        <taxon>Bacteria</taxon>
        <taxon>Pseudomonadati</taxon>
        <taxon>Nitrospirota</taxon>
        <taxon>Nitrospiria</taxon>
        <taxon>Nitrospirales</taxon>
        <taxon>Nitrospiraceae</taxon>
        <taxon>Leptospirillum</taxon>
    </lineage>
</organism>
<evidence type="ECO:0000256" key="8">
    <source>
        <dbReference type="ARBA" id="ARBA00023136"/>
    </source>
</evidence>
<dbReference type="GO" id="GO:0005886">
    <property type="term" value="C:plasma membrane"/>
    <property type="evidence" value="ECO:0007669"/>
    <property type="project" value="UniProtKB-SubCell"/>
</dbReference>
<comment type="function">
    <text evidence="9">Converts cobyric acid to cobinamide by the addition of aminopropanol on the F carboxylic group.</text>
</comment>
<evidence type="ECO:0000256" key="9">
    <source>
        <dbReference type="HAMAP-Rule" id="MF_00024"/>
    </source>
</evidence>
<dbReference type="AlphaFoldDB" id="A0A059XPY5"/>
<dbReference type="RefSeq" id="WP_051613819.1">
    <property type="nucleotide sequence ID" value="NZ_CP007243.1"/>
</dbReference>
<name>A0A059XPY5_9BACT</name>
<evidence type="ECO:0000256" key="4">
    <source>
        <dbReference type="ARBA" id="ARBA00022475"/>
    </source>
</evidence>
<dbReference type="GO" id="GO:0015420">
    <property type="term" value="F:ABC-type vitamin B12 transporter activity"/>
    <property type="evidence" value="ECO:0007669"/>
    <property type="project" value="UniProtKB-UniRule"/>
</dbReference>